<feature type="non-terminal residue" evidence="1">
    <location>
        <position position="139"/>
    </location>
</feature>
<dbReference type="Proteomes" id="UP001145114">
    <property type="component" value="Unassembled WGS sequence"/>
</dbReference>
<gene>
    <name evidence="1" type="ORF">EV182_004883</name>
</gene>
<sequence length="139" mass="15466">MLRRALQGVSNIAWDALHQKGVRRIVFDKDNCLTAPYKTEIHPPFKDSWESCLKTFGKGNVMIVSNSIGTLDDPDYAEKPLCGDEICTAFGIRASERSSIAMIGDRLFTDVLLGNLYGFYSVWTKDIVTESGDNPMAVK</sequence>
<reference evidence="1" key="1">
    <citation type="submission" date="2022-06" db="EMBL/GenBank/DDBJ databases">
        <title>Phylogenomic reconstructions and comparative analyses of Kickxellomycotina fungi.</title>
        <authorList>
            <person name="Reynolds N.K."/>
            <person name="Stajich J.E."/>
            <person name="Barry K."/>
            <person name="Grigoriev I.V."/>
            <person name="Crous P."/>
            <person name="Smith M.E."/>
        </authorList>
    </citation>
    <scope>NUCLEOTIDE SEQUENCE</scope>
    <source>
        <strain evidence="1">RSA 2271</strain>
    </source>
</reference>
<evidence type="ECO:0000313" key="2">
    <source>
        <dbReference type="Proteomes" id="UP001145114"/>
    </source>
</evidence>
<comment type="caution">
    <text evidence="1">The sequence shown here is derived from an EMBL/GenBank/DDBJ whole genome shotgun (WGS) entry which is preliminary data.</text>
</comment>
<keyword evidence="2" id="KW-1185">Reference proteome</keyword>
<accession>A0ACC1HNP2</accession>
<organism evidence="1 2">
    <name type="scientific">Spiromyces aspiralis</name>
    <dbReference type="NCBI Taxonomy" id="68401"/>
    <lineage>
        <taxon>Eukaryota</taxon>
        <taxon>Fungi</taxon>
        <taxon>Fungi incertae sedis</taxon>
        <taxon>Zoopagomycota</taxon>
        <taxon>Kickxellomycotina</taxon>
        <taxon>Kickxellomycetes</taxon>
        <taxon>Kickxellales</taxon>
        <taxon>Kickxellaceae</taxon>
        <taxon>Spiromyces</taxon>
    </lineage>
</organism>
<proteinExistence type="predicted"/>
<evidence type="ECO:0000313" key="1">
    <source>
        <dbReference type="EMBL" id="KAJ1678052.1"/>
    </source>
</evidence>
<dbReference type="EMBL" id="JAMZIH010001603">
    <property type="protein sequence ID" value="KAJ1678052.1"/>
    <property type="molecule type" value="Genomic_DNA"/>
</dbReference>
<protein>
    <submittedName>
        <fullName evidence="1">Uncharacterized protein</fullName>
    </submittedName>
</protein>
<name>A0ACC1HNP2_9FUNG</name>